<dbReference type="PANTHER" id="PTHR35936:SF17">
    <property type="entry name" value="ARGININE-BINDING EXTRACELLULAR PROTEIN ARTP"/>
    <property type="match status" value="1"/>
</dbReference>
<keyword evidence="5" id="KW-1185">Reference proteome</keyword>
<reference evidence="4 5" key="1">
    <citation type="journal article" date="2016" name="Antonie Van Leeuwenhoek">
        <title>Dongia soli sp. nov., isolated from soil from Dokdo, Korea.</title>
        <authorList>
            <person name="Kim D.U."/>
            <person name="Lee H."/>
            <person name="Kim H."/>
            <person name="Kim S.G."/>
            <person name="Ka J.O."/>
        </authorList>
    </citation>
    <scope>NUCLEOTIDE SEQUENCE [LARGE SCALE GENOMIC DNA]</scope>
    <source>
        <strain evidence="4 5">D78</strain>
    </source>
</reference>
<dbReference type="Gene3D" id="3.40.190.10">
    <property type="entry name" value="Periplasmic binding protein-like II"/>
    <property type="match status" value="2"/>
</dbReference>
<dbReference type="PANTHER" id="PTHR35936">
    <property type="entry name" value="MEMBRANE-BOUND LYTIC MUREIN TRANSGLYCOSYLASE F"/>
    <property type="match status" value="1"/>
</dbReference>
<dbReference type="SUPFAM" id="SSF53850">
    <property type="entry name" value="Periplasmic binding protein-like II"/>
    <property type="match status" value="1"/>
</dbReference>
<dbReference type="InterPro" id="IPR001638">
    <property type="entry name" value="Solute-binding_3/MltF_N"/>
</dbReference>
<dbReference type="SMART" id="SM00062">
    <property type="entry name" value="PBPb"/>
    <property type="match status" value="1"/>
</dbReference>
<evidence type="ECO:0000313" key="4">
    <source>
        <dbReference type="EMBL" id="MDY0881371.1"/>
    </source>
</evidence>
<evidence type="ECO:0000313" key="5">
    <source>
        <dbReference type="Proteomes" id="UP001279642"/>
    </source>
</evidence>
<evidence type="ECO:0000259" key="3">
    <source>
        <dbReference type="SMART" id="SM00062"/>
    </source>
</evidence>
<organism evidence="4 5">
    <name type="scientific">Dongia soli</name>
    <dbReference type="NCBI Taxonomy" id="600628"/>
    <lineage>
        <taxon>Bacteria</taxon>
        <taxon>Pseudomonadati</taxon>
        <taxon>Pseudomonadota</taxon>
        <taxon>Alphaproteobacteria</taxon>
        <taxon>Rhodospirillales</taxon>
        <taxon>Dongiaceae</taxon>
        <taxon>Dongia</taxon>
    </lineage>
</organism>
<comment type="caution">
    <text evidence="4">The sequence shown here is derived from an EMBL/GenBank/DDBJ whole genome shotgun (WGS) entry which is preliminary data.</text>
</comment>
<dbReference type="EMBL" id="JAXCLW010000001">
    <property type="protein sequence ID" value="MDY0881371.1"/>
    <property type="molecule type" value="Genomic_DNA"/>
</dbReference>
<feature type="chain" id="PRO_5046197063" evidence="2">
    <location>
        <begin position="27"/>
        <end position="268"/>
    </location>
</feature>
<dbReference type="Proteomes" id="UP001279642">
    <property type="component" value="Unassembled WGS sequence"/>
</dbReference>
<keyword evidence="1 2" id="KW-0732">Signal</keyword>
<name>A0ABU5E535_9PROT</name>
<evidence type="ECO:0000256" key="1">
    <source>
        <dbReference type="ARBA" id="ARBA00022729"/>
    </source>
</evidence>
<accession>A0ABU5E535</accession>
<dbReference type="RefSeq" id="WP_320506439.1">
    <property type="nucleotide sequence ID" value="NZ_JAXCLW010000001.1"/>
</dbReference>
<gene>
    <name evidence="4" type="ORF">SMD27_00810</name>
</gene>
<dbReference type="Pfam" id="PF00497">
    <property type="entry name" value="SBP_bac_3"/>
    <property type="match status" value="1"/>
</dbReference>
<feature type="domain" description="Solute-binding protein family 3/N-terminal" evidence="3">
    <location>
        <begin position="37"/>
        <end position="264"/>
    </location>
</feature>
<protein>
    <submittedName>
        <fullName evidence="4">Transporter substrate-binding domain-containing protein</fullName>
    </submittedName>
</protein>
<evidence type="ECO:0000256" key="2">
    <source>
        <dbReference type="SAM" id="SignalP"/>
    </source>
</evidence>
<feature type="signal peptide" evidence="2">
    <location>
        <begin position="1"/>
        <end position="26"/>
    </location>
</feature>
<sequence length="268" mass="29253">MFTKGRLCRRQILAAGFALVTGMVVAQAPHQAEAADKLRVGFAPEPYPPFWSKDAAGTWTGFEVDLIAAIMKQMGRDYELVPIAWDGIIPALNENKIDVIFNSMGITPERQQAVDFSDKYYETAIVFVGPKSDKIDISKDGLKGKIVGVQTATAQQNWVQKNYGDVVEIKAYEQQDQVNADLAAGRIDLDLADSIALIQGFLTTAQGKDFEVKGDPIVDPTSGANIGAAVRKGDPLKDEISAAIKAIRADGVYKTINDKYFNFDIYGK</sequence>
<proteinExistence type="predicted"/>